<feature type="non-terminal residue" evidence="2">
    <location>
        <position position="170"/>
    </location>
</feature>
<dbReference type="InterPro" id="IPR024047">
    <property type="entry name" value="MM3350-like_sf"/>
</dbReference>
<organism evidence="2 3">
    <name type="scientific">Sulfobacillus harzensis</name>
    <dbReference type="NCBI Taxonomy" id="2729629"/>
    <lineage>
        <taxon>Bacteria</taxon>
        <taxon>Bacillati</taxon>
        <taxon>Bacillota</taxon>
        <taxon>Clostridia</taxon>
        <taxon>Eubacteriales</taxon>
        <taxon>Clostridiales Family XVII. Incertae Sedis</taxon>
        <taxon>Sulfobacillus</taxon>
    </lineage>
</organism>
<dbReference type="Pfam" id="PF07929">
    <property type="entry name" value="PRiA4_ORF3"/>
    <property type="match status" value="1"/>
</dbReference>
<dbReference type="RefSeq" id="WP_169103371.1">
    <property type="nucleotide sequence ID" value="NZ_JABBVZ010000296.1"/>
</dbReference>
<evidence type="ECO:0000259" key="1">
    <source>
        <dbReference type="Pfam" id="PF07929"/>
    </source>
</evidence>
<sequence length="170" mass="19179">MAEGTPGWELVITLNHIHPLIARRVLVPSSLTFLGLHDVIQAAMGWTDTHLFEFRVGAQTISMPDGELSHAPDEWDAAQHAMSEVQLKPGDRFTYLYDFGDDWWHTIDVVRSVAHVERPQLLTGTGACPPEDVGGPPGYAEFLAAWSDPRHPEHRAMREWARGRYQPEFD</sequence>
<gene>
    <name evidence="2" type="ORF">HIJ39_23120</name>
</gene>
<protein>
    <submittedName>
        <fullName evidence="2">Plasmid pRiA4b ORF-3 family protein</fullName>
    </submittedName>
</protein>
<feature type="domain" description="Plasmid pRiA4b Orf3-like" evidence="1">
    <location>
        <begin position="9"/>
        <end position="168"/>
    </location>
</feature>
<dbReference type="PANTHER" id="PTHR41878">
    <property type="entry name" value="LEXA REPRESSOR-RELATED"/>
    <property type="match status" value="1"/>
</dbReference>
<comment type="caution">
    <text evidence="2">The sequence shown here is derived from an EMBL/GenBank/DDBJ whole genome shotgun (WGS) entry which is preliminary data.</text>
</comment>
<dbReference type="SUPFAM" id="SSF159941">
    <property type="entry name" value="MM3350-like"/>
    <property type="match status" value="1"/>
</dbReference>
<proteinExistence type="predicted"/>
<dbReference type="Proteomes" id="UP000533476">
    <property type="component" value="Unassembled WGS sequence"/>
</dbReference>
<dbReference type="InterPro" id="IPR012912">
    <property type="entry name" value="Plasmid_pRiA4b_Orf3-like"/>
</dbReference>
<dbReference type="AlphaFoldDB" id="A0A7Y0Q511"/>
<evidence type="ECO:0000313" key="2">
    <source>
        <dbReference type="EMBL" id="NMP25187.1"/>
    </source>
</evidence>
<reference evidence="2 3" key="1">
    <citation type="submission" date="2020-04" db="EMBL/GenBank/DDBJ databases">
        <authorList>
            <person name="Zhang R."/>
            <person name="Schippers A."/>
        </authorList>
    </citation>
    <scope>NUCLEOTIDE SEQUENCE [LARGE SCALE GENOMIC DNA]</scope>
    <source>
        <strain evidence="2 3">DSM 109850</strain>
    </source>
</reference>
<name>A0A7Y0Q511_9FIRM</name>
<accession>A0A7Y0Q511</accession>
<dbReference type="Gene3D" id="3.10.290.30">
    <property type="entry name" value="MM3350-like"/>
    <property type="match status" value="1"/>
</dbReference>
<evidence type="ECO:0000313" key="3">
    <source>
        <dbReference type="Proteomes" id="UP000533476"/>
    </source>
</evidence>
<keyword evidence="3" id="KW-1185">Reference proteome</keyword>
<dbReference type="PANTHER" id="PTHR41878:SF1">
    <property type="entry name" value="TNPR PROTEIN"/>
    <property type="match status" value="1"/>
</dbReference>
<dbReference type="EMBL" id="JABBVZ010000296">
    <property type="protein sequence ID" value="NMP25187.1"/>
    <property type="molecule type" value="Genomic_DNA"/>
</dbReference>